<proteinExistence type="predicted"/>
<evidence type="ECO:0000313" key="2">
    <source>
        <dbReference type="EMBL" id="HCZ93990.1"/>
    </source>
</evidence>
<feature type="compositionally biased region" description="Polar residues" evidence="1">
    <location>
        <begin position="82"/>
        <end position="93"/>
    </location>
</feature>
<organism evidence="2">
    <name type="scientific">Sus scrofa</name>
    <name type="common">Pig</name>
    <dbReference type="NCBI Taxonomy" id="9823"/>
    <lineage>
        <taxon>Eukaryota</taxon>
        <taxon>Metazoa</taxon>
        <taxon>Chordata</taxon>
        <taxon>Craniata</taxon>
        <taxon>Vertebrata</taxon>
        <taxon>Euteleostomi</taxon>
        <taxon>Mammalia</taxon>
        <taxon>Eutheria</taxon>
        <taxon>Laurasiatheria</taxon>
        <taxon>Artiodactyla</taxon>
        <taxon>Suina</taxon>
        <taxon>Suidae</taxon>
        <taxon>Sus</taxon>
    </lineage>
</organism>
<dbReference type="EMBL" id="DQIR01038515">
    <property type="protein sequence ID" value="HCZ93990.1"/>
    <property type="molecule type" value="Transcribed_RNA"/>
</dbReference>
<dbReference type="AlphaFoldDB" id="A0A480F1W1"/>
<dbReference type="EMBL" id="DQIR01328570">
    <property type="protein sequence ID" value="HDC83978.1"/>
    <property type="molecule type" value="Transcribed_RNA"/>
</dbReference>
<feature type="region of interest" description="Disordered" evidence="1">
    <location>
        <begin position="46"/>
        <end position="95"/>
    </location>
</feature>
<evidence type="ECO:0000256" key="1">
    <source>
        <dbReference type="SAM" id="MobiDB-lite"/>
    </source>
</evidence>
<protein>
    <submittedName>
        <fullName evidence="2">Microfibrillar-associated protein 2 isoform X1</fullName>
    </submittedName>
</protein>
<reference evidence="2" key="1">
    <citation type="journal article" date="2019" name="PeerJ">
        <title>Genes of the pig, Sus scrofa, reconstructed with EvidentialGene.</title>
        <authorList>
            <person name="Gilbert D.G."/>
        </authorList>
    </citation>
    <scope>NUCLEOTIDE SEQUENCE</scope>
</reference>
<name>A0A480F1W1_PIG</name>
<accession>A0A480F1W1</accession>
<sequence length="150" mass="15524">MCGCINISDKIGQPRKAQLCCVCWCVCVCVHVLVCTRTPRLSPRAQGYLGSQSQSPRGKGGGCPPPAPPEPPRRSPGLILPATQTAARSSTRVPASIPYTSLASSVSMRSASTASAVCMLSTRRSVSAPSAPTRSSCELTYVVTSSPSAA</sequence>